<comment type="caution">
    <text evidence="2">The sequence shown here is derived from an EMBL/GenBank/DDBJ whole genome shotgun (WGS) entry which is preliminary data.</text>
</comment>
<organism evidence="2 3">
    <name type="scientific">Austropuccinia psidii MF-1</name>
    <dbReference type="NCBI Taxonomy" id="1389203"/>
    <lineage>
        <taxon>Eukaryota</taxon>
        <taxon>Fungi</taxon>
        <taxon>Dikarya</taxon>
        <taxon>Basidiomycota</taxon>
        <taxon>Pucciniomycotina</taxon>
        <taxon>Pucciniomycetes</taxon>
        <taxon>Pucciniales</taxon>
        <taxon>Sphaerophragmiaceae</taxon>
        <taxon>Austropuccinia</taxon>
    </lineage>
</organism>
<proteinExistence type="predicted"/>
<evidence type="ECO:0000313" key="2">
    <source>
        <dbReference type="EMBL" id="MBW0471837.1"/>
    </source>
</evidence>
<dbReference type="AlphaFoldDB" id="A0A9Q3GM71"/>
<protein>
    <submittedName>
        <fullName evidence="2">Uncharacterized protein</fullName>
    </submittedName>
</protein>
<dbReference type="EMBL" id="AVOT02002881">
    <property type="protein sequence ID" value="MBW0471837.1"/>
    <property type="molecule type" value="Genomic_DNA"/>
</dbReference>
<gene>
    <name evidence="2" type="ORF">O181_011552</name>
</gene>
<keyword evidence="3" id="KW-1185">Reference proteome</keyword>
<reference evidence="2" key="1">
    <citation type="submission" date="2021-03" db="EMBL/GenBank/DDBJ databases">
        <title>Draft genome sequence of rust myrtle Austropuccinia psidii MF-1, a brazilian biotype.</title>
        <authorList>
            <person name="Quecine M.C."/>
            <person name="Pachon D.M.R."/>
            <person name="Bonatelli M.L."/>
            <person name="Correr F.H."/>
            <person name="Franceschini L.M."/>
            <person name="Leite T.F."/>
            <person name="Margarido G.R.A."/>
            <person name="Almeida C.A."/>
            <person name="Ferrarezi J.A."/>
            <person name="Labate C.A."/>
        </authorList>
    </citation>
    <scope>NUCLEOTIDE SEQUENCE</scope>
    <source>
        <strain evidence="2">MF-1</strain>
    </source>
</reference>
<sequence length="235" mass="25320">MALRPYPASWALLANSQSHNPQANSSIFGPGGYLIFQVPLAPRAISRASVSPPLIRGFMAFLGHLGPPQAMGPMGQKGPSGRSSSPQCQVGPTEPILARTLKGPKAPKMAINYHSPQGLSHGLLQSPEATSHLQRGFPLIWGKFLTQLNIPKPVGTSSGVYVVLYTIMHHFSSEIQLLWSQVSIMTFQIKYPSHSPNLKEGFSPSVLQSMAATRSPLEDPNSLAFHVLAFSSQDS</sequence>
<evidence type="ECO:0000256" key="1">
    <source>
        <dbReference type="SAM" id="MobiDB-lite"/>
    </source>
</evidence>
<feature type="compositionally biased region" description="Polar residues" evidence="1">
    <location>
        <begin position="81"/>
        <end position="90"/>
    </location>
</feature>
<name>A0A9Q3GM71_9BASI</name>
<accession>A0A9Q3GM71</accession>
<dbReference type="Proteomes" id="UP000765509">
    <property type="component" value="Unassembled WGS sequence"/>
</dbReference>
<feature type="region of interest" description="Disordered" evidence="1">
    <location>
        <begin position="69"/>
        <end position="91"/>
    </location>
</feature>
<evidence type="ECO:0000313" key="3">
    <source>
        <dbReference type="Proteomes" id="UP000765509"/>
    </source>
</evidence>